<dbReference type="GO" id="GO:0004622">
    <property type="term" value="F:phosphatidylcholine lysophospholipase activity"/>
    <property type="evidence" value="ECO:0007669"/>
    <property type="project" value="UniProtKB-EC"/>
</dbReference>
<keyword evidence="13" id="KW-1185">Reference proteome</keyword>
<feature type="chain" id="PRO_5005104518" description="Lysophospholipase" evidence="10">
    <location>
        <begin position="23"/>
        <end position="666"/>
    </location>
</feature>
<protein>
    <recommendedName>
        <fullName evidence="2 10">Lysophospholipase</fullName>
        <ecNumber evidence="2 10">3.1.1.5</ecNumber>
    </recommendedName>
</protein>
<dbReference type="InterPro" id="IPR002642">
    <property type="entry name" value="LysoPLipase_cat_dom"/>
</dbReference>
<dbReference type="STRING" id="1043003.A0A074VHK9"/>
<keyword evidence="3 10" id="KW-0732">Signal</keyword>
<feature type="signal peptide" evidence="10">
    <location>
        <begin position="1"/>
        <end position="22"/>
    </location>
</feature>
<dbReference type="EMBL" id="KL584844">
    <property type="protein sequence ID" value="KEQ60195.1"/>
    <property type="molecule type" value="Genomic_DNA"/>
</dbReference>
<evidence type="ECO:0000256" key="2">
    <source>
        <dbReference type="ARBA" id="ARBA00013274"/>
    </source>
</evidence>
<evidence type="ECO:0000256" key="9">
    <source>
        <dbReference type="PROSITE-ProRule" id="PRU00555"/>
    </source>
</evidence>
<evidence type="ECO:0000313" key="13">
    <source>
        <dbReference type="Proteomes" id="UP000030672"/>
    </source>
</evidence>
<accession>A0A074VHK9</accession>
<dbReference type="FunFam" id="3.40.1090.10:FF:000010">
    <property type="entry name" value="Lysophospholipase"/>
    <property type="match status" value="1"/>
</dbReference>
<evidence type="ECO:0000256" key="8">
    <source>
        <dbReference type="ARBA" id="ARBA00049531"/>
    </source>
</evidence>
<keyword evidence="5 9" id="KW-0442">Lipid degradation</keyword>
<evidence type="ECO:0000256" key="5">
    <source>
        <dbReference type="ARBA" id="ARBA00022963"/>
    </source>
</evidence>
<keyword evidence="7" id="KW-0325">Glycoprotein</keyword>
<dbReference type="EC" id="3.1.1.5" evidence="2 10"/>
<sequence length="666" mass="71378">MKAQTALAGLVSVAALLPEASAADVVVIRNPSLKEAAAEALAAPLIALDRRAAPEAPDGYIPTHVDCPSDRPVIRDASTISNNETEWLYVRRNNTVSAMRDLLGRMNITGFDTNSYIDSAANNVSALPNIAIAGSGGGYRAMMNYAGAVAAFDNRTTNSTGAGQLGGLLQASTYLAGLSGGSWLVGSLFMNNFTSVESILSQDTPASNSGGTWQFEQTIFEGPEESGLSILNTAEYLHDIYDTVQGKKDAGYETSITDYWGRALSYQLINASMGGPAYTFSSIADSDQYRAGDTPMPILVTDGRARGQLVVGGNATIYEINPWELGTFDPTTFAFAPIRYLGSNFSDGVVVQGDMQCVRGFDNAGYMMGTSSSLFNEAFLKVNGSTGLINQALTAILADIGQDNEDIANYPNPFFGYNNATSRIADTDQLTLVDGGEDGQNIPLHPLIQPERHVDVIFAIDSSADTTADNGAANWPNGTSLVATYERTFLPISNGTSFPSIPDQQTFVNLGLNYRPTFFGCNASNTTHMTPLIVYLPNAPYVYASNVSTFDLQYNDTQRDYIIENGYDAVTQGNSTLDAQWPTCVGCAILSRSLDRTNTEVPEVCNQCFQRYCWDGTVDSTVNTTYEPAFKLSKDEVLTFKNSGSKGAVPSLAFAMSAVAAIMMVM</sequence>
<feature type="domain" description="PLA2c" evidence="11">
    <location>
        <begin position="66"/>
        <end position="619"/>
    </location>
</feature>
<dbReference type="GO" id="GO:0005783">
    <property type="term" value="C:endoplasmic reticulum"/>
    <property type="evidence" value="ECO:0007669"/>
    <property type="project" value="TreeGrafter"/>
</dbReference>
<dbReference type="AlphaFoldDB" id="A0A074VHK9"/>
<evidence type="ECO:0000313" key="12">
    <source>
        <dbReference type="EMBL" id="KEQ60195.1"/>
    </source>
</evidence>
<dbReference type="InterPro" id="IPR016035">
    <property type="entry name" value="Acyl_Trfase/lysoPLipase"/>
</dbReference>
<dbReference type="Proteomes" id="UP000030672">
    <property type="component" value="Unassembled WGS sequence"/>
</dbReference>
<proteinExistence type="inferred from homology"/>
<comment type="similarity">
    <text evidence="1 10">Belongs to the lysophospholipase family.</text>
</comment>
<keyword evidence="4 9" id="KW-0378">Hydrolase</keyword>
<dbReference type="RefSeq" id="XP_040877218.1">
    <property type="nucleotide sequence ID" value="XM_041022764.1"/>
</dbReference>
<comment type="catalytic activity">
    <reaction evidence="8 10">
        <text>a 1-acyl-sn-glycero-3-phosphocholine + H2O = sn-glycerol 3-phosphocholine + a fatty acid + H(+)</text>
        <dbReference type="Rhea" id="RHEA:15177"/>
        <dbReference type="ChEBI" id="CHEBI:15377"/>
        <dbReference type="ChEBI" id="CHEBI:15378"/>
        <dbReference type="ChEBI" id="CHEBI:16870"/>
        <dbReference type="ChEBI" id="CHEBI:28868"/>
        <dbReference type="ChEBI" id="CHEBI:58168"/>
        <dbReference type="EC" id="3.1.1.5"/>
    </reaction>
</comment>
<dbReference type="PANTHER" id="PTHR10728:SF33">
    <property type="entry name" value="LYSOPHOSPHOLIPASE 1-RELATED"/>
    <property type="match status" value="1"/>
</dbReference>
<dbReference type="PANTHER" id="PTHR10728">
    <property type="entry name" value="CYTOSOLIC PHOSPHOLIPASE A2"/>
    <property type="match status" value="1"/>
</dbReference>
<dbReference type="GO" id="GO:0046475">
    <property type="term" value="P:glycerophospholipid catabolic process"/>
    <property type="evidence" value="ECO:0007669"/>
    <property type="project" value="TreeGrafter"/>
</dbReference>
<keyword evidence="6 9" id="KW-0443">Lipid metabolism</keyword>
<evidence type="ECO:0000256" key="1">
    <source>
        <dbReference type="ARBA" id="ARBA00008780"/>
    </source>
</evidence>
<dbReference type="GO" id="GO:0004623">
    <property type="term" value="F:phospholipase A2 activity"/>
    <property type="evidence" value="ECO:0007669"/>
    <property type="project" value="TreeGrafter"/>
</dbReference>
<dbReference type="Pfam" id="PF01735">
    <property type="entry name" value="PLA2_B"/>
    <property type="match status" value="1"/>
</dbReference>
<organism evidence="12 13">
    <name type="scientific">Aureobasidium melanogenum (strain CBS 110374)</name>
    <name type="common">Aureobasidium pullulans var. melanogenum</name>
    <dbReference type="NCBI Taxonomy" id="1043003"/>
    <lineage>
        <taxon>Eukaryota</taxon>
        <taxon>Fungi</taxon>
        <taxon>Dikarya</taxon>
        <taxon>Ascomycota</taxon>
        <taxon>Pezizomycotina</taxon>
        <taxon>Dothideomycetes</taxon>
        <taxon>Dothideomycetidae</taxon>
        <taxon>Dothideales</taxon>
        <taxon>Saccotheciaceae</taxon>
        <taxon>Aureobasidium</taxon>
    </lineage>
</organism>
<reference evidence="12 13" key="1">
    <citation type="journal article" date="2014" name="BMC Genomics">
        <title>Genome sequencing of four Aureobasidium pullulans varieties: biotechnological potential, stress tolerance, and description of new species.</title>
        <authorList>
            <person name="Gostin Ar C."/>
            <person name="Ohm R.A."/>
            <person name="Kogej T."/>
            <person name="Sonjak S."/>
            <person name="Turk M."/>
            <person name="Zajc J."/>
            <person name="Zalar P."/>
            <person name="Grube M."/>
            <person name="Sun H."/>
            <person name="Han J."/>
            <person name="Sharma A."/>
            <person name="Chiniquy J."/>
            <person name="Ngan C.Y."/>
            <person name="Lipzen A."/>
            <person name="Barry K."/>
            <person name="Grigoriev I.V."/>
            <person name="Gunde-Cimerman N."/>
        </authorList>
    </citation>
    <scope>NUCLEOTIDE SEQUENCE [LARGE SCALE GENOMIC DNA]</scope>
    <source>
        <strain evidence="12 13">CBS 110374</strain>
    </source>
</reference>
<dbReference type="SMART" id="SM00022">
    <property type="entry name" value="PLAc"/>
    <property type="match status" value="1"/>
</dbReference>
<dbReference type="Gene3D" id="3.40.1090.10">
    <property type="entry name" value="Cytosolic phospholipase A2 catalytic domain"/>
    <property type="match status" value="1"/>
</dbReference>
<evidence type="ECO:0000256" key="3">
    <source>
        <dbReference type="ARBA" id="ARBA00022729"/>
    </source>
</evidence>
<dbReference type="CDD" id="cd07203">
    <property type="entry name" value="cPLA2_Fungal_PLB"/>
    <property type="match status" value="1"/>
</dbReference>
<dbReference type="SUPFAM" id="SSF52151">
    <property type="entry name" value="FabD/lysophospholipase-like"/>
    <property type="match status" value="1"/>
</dbReference>
<evidence type="ECO:0000256" key="7">
    <source>
        <dbReference type="ARBA" id="ARBA00023180"/>
    </source>
</evidence>
<evidence type="ECO:0000259" key="11">
    <source>
        <dbReference type="PROSITE" id="PS51210"/>
    </source>
</evidence>
<evidence type="ECO:0000256" key="10">
    <source>
        <dbReference type="RuleBase" id="RU362103"/>
    </source>
</evidence>
<dbReference type="PROSITE" id="PS51210">
    <property type="entry name" value="PLA2C"/>
    <property type="match status" value="1"/>
</dbReference>
<evidence type="ECO:0000256" key="4">
    <source>
        <dbReference type="ARBA" id="ARBA00022801"/>
    </source>
</evidence>
<dbReference type="GeneID" id="63916137"/>
<dbReference type="HOGENOM" id="CLU_014602_0_0_1"/>
<dbReference type="GO" id="GO:0005829">
    <property type="term" value="C:cytosol"/>
    <property type="evidence" value="ECO:0007669"/>
    <property type="project" value="TreeGrafter"/>
</dbReference>
<name>A0A074VHK9_AURM1</name>
<evidence type="ECO:0000256" key="6">
    <source>
        <dbReference type="ARBA" id="ARBA00023098"/>
    </source>
</evidence>
<gene>
    <name evidence="12" type="ORF">M437DRAFT_54893</name>
</gene>